<dbReference type="AlphaFoldDB" id="A0A915KIH4"/>
<protein>
    <submittedName>
        <fullName evidence="5">THAP4-like heme-binding beta-barrel domain-containing protein</fullName>
    </submittedName>
</protein>
<keyword evidence="4" id="KW-1185">Reference proteome</keyword>
<reference evidence="5" key="1">
    <citation type="submission" date="2022-11" db="UniProtKB">
        <authorList>
            <consortium name="WormBaseParasite"/>
        </authorList>
    </citation>
    <scope>IDENTIFICATION</scope>
</reference>
<sequence>MLKLWFLTLIFWISRIHVDGGYHKFDLKHLPYDLKPVSKFVGRWQYERIDGYGSTDFPFGKIIEFGIDPLPHFGARCLNYTATTYHDWQRSEIYNSSKVIHYEYGYLPVNNRTKNNPQILCAFLTTGSEGYAMIEYGMVVDDTILLDLNKYLSRSFGLGFRTNFFVNELHRQFRIWGNRMEQRILAQTSLGISDFTVSYLKTVT</sequence>
<evidence type="ECO:0000256" key="2">
    <source>
        <dbReference type="SAM" id="SignalP"/>
    </source>
</evidence>
<evidence type="ECO:0000259" key="3">
    <source>
        <dbReference type="Pfam" id="PF08768"/>
    </source>
</evidence>
<evidence type="ECO:0000313" key="5">
    <source>
        <dbReference type="WBParaSite" id="nRc.2.0.1.t38548-RA"/>
    </source>
</evidence>
<feature type="signal peptide" evidence="2">
    <location>
        <begin position="1"/>
        <end position="20"/>
    </location>
</feature>
<dbReference type="InterPro" id="IPR045165">
    <property type="entry name" value="Nitrobindin"/>
</dbReference>
<proteinExistence type="predicted"/>
<dbReference type="Proteomes" id="UP000887565">
    <property type="component" value="Unplaced"/>
</dbReference>
<accession>A0A915KIH4</accession>
<dbReference type="InterPro" id="IPR014878">
    <property type="entry name" value="THAP4-like_heme-bd"/>
</dbReference>
<keyword evidence="2" id="KW-0732">Signal</keyword>
<dbReference type="PANTHER" id="PTHR15854:SF4">
    <property type="entry name" value="PEROXYNITRITE ISOMERASE THAP4"/>
    <property type="match status" value="1"/>
</dbReference>
<dbReference type="Gene3D" id="2.40.128.20">
    <property type="match status" value="1"/>
</dbReference>
<comment type="catalytic activity">
    <reaction evidence="1">
        <text>peroxynitrite = nitrate</text>
        <dbReference type="Rhea" id="RHEA:63116"/>
        <dbReference type="ChEBI" id="CHEBI:17632"/>
        <dbReference type="ChEBI" id="CHEBI:25941"/>
    </reaction>
    <physiologicalReaction direction="left-to-right" evidence="1">
        <dbReference type="Rhea" id="RHEA:63117"/>
    </physiologicalReaction>
</comment>
<dbReference type="PANTHER" id="PTHR15854">
    <property type="entry name" value="THAP4 PROTEIN"/>
    <property type="match status" value="1"/>
</dbReference>
<evidence type="ECO:0000256" key="1">
    <source>
        <dbReference type="ARBA" id="ARBA00036993"/>
    </source>
</evidence>
<feature type="domain" description="THAP4-like heme-binding" evidence="3">
    <location>
        <begin position="33"/>
        <end position="184"/>
    </location>
</feature>
<name>A0A915KIH4_ROMCU</name>
<dbReference type="WBParaSite" id="nRc.2.0.1.t38548-RA">
    <property type="protein sequence ID" value="nRc.2.0.1.t38548-RA"/>
    <property type="gene ID" value="nRc.2.0.1.g38548"/>
</dbReference>
<organism evidence="4 5">
    <name type="scientific">Romanomermis culicivorax</name>
    <name type="common">Nematode worm</name>
    <dbReference type="NCBI Taxonomy" id="13658"/>
    <lineage>
        <taxon>Eukaryota</taxon>
        <taxon>Metazoa</taxon>
        <taxon>Ecdysozoa</taxon>
        <taxon>Nematoda</taxon>
        <taxon>Enoplea</taxon>
        <taxon>Dorylaimia</taxon>
        <taxon>Mermithida</taxon>
        <taxon>Mermithoidea</taxon>
        <taxon>Mermithidae</taxon>
        <taxon>Romanomermis</taxon>
    </lineage>
</organism>
<dbReference type="SUPFAM" id="SSF50814">
    <property type="entry name" value="Lipocalins"/>
    <property type="match status" value="1"/>
</dbReference>
<dbReference type="Pfam" id="PF08768">
    <property type="entry name" value="THAP4_heme-bd"/>
    <property type="match status" value="1"/>
</dbReference>
<evidence type="ECO:0000313" key="4">
    <source>
        <dbReference type="Proteomes" id="UP000887565"/>
    </source>
</evidence>
<feature type="chain" id="PRO_5038077240" evidence="2">
    <location>
        <begin position="21"/>
        <end position="204"/>
    </location>
</feature>
<dbReference type="InterPro" id="IPR012674">
    <property type="entry name" value="Calycin"/>
</dbReference>